<keyword evidence="1" id="KW-0472">Membrane</keyword>
<reference evidence="3" key="1">
    <citation type="submission" date="2023-08" db="EMBL/GenBank/DDBJ databases">
        <authorList>
            <person name="Chen Y."/>
            <person name="Shah S."/>
            <person name="Dougan E. K."/>
            <person name="Thang M."/>
            <person name="Chan C."/>
        </authorList>
    </citation>
    <scope>NUCLEOTIDE SEQUENCE</scope>
</reference>
<keyword evidence="4" id="KW-1185">Reference proteome</keyword>
<evidence type="ECO:0000313" key="3">
    <source>
        <dbReference type="EMBL" id="CAJ1377770.1"/>
    </source>
</evidence>
<name>A0AA36HZW5_9DINO</name>
<dbReference type="EMBL" id="CAUJNA010000489">
    <property type="protein sequence ID" value="CAJ1377770.1"/>
    <property type="molecule type" value="Genomic_DNA"/>
</dbReference>
<feature type="transmembrane region" description="Helical" evidence="1">
    <location>
        <begin position="221"/>
        <end position="239"/>
    </location>
</feature>
<keyword evidence="2" id="KW-0732">Signal</keyword>
<evidence type="ECO:0000256" key="2">
    <source>
        <dbReference type="SAM" id="SignalP"/>
    </source>
</evidence>
<organism evidence="3 4">
    <name type="scientific">Effrenium voratum</name>
    <dbReference type="NCBI Taxonomy" id="2562239"/>
    <lineage>
        <taxon>Eukaryota</taxon>
        <taxon>Sar</taxon>
        <taxon>Alveolata</taxon>
        <taxon>Dinophyceae</taxon>
        <taxon>Suessiales</taxon>
        <taxon>Symbiodiniaceae</taxon>
        <taxon>Effrenium</taxon>
    </lineage>
</organism>
<dbReference type="AlphaFoldDB" id="A0AA36HZW5"/>
<feature type="non-terminal residue" evidence="3">
    <location>
        <position position="1"/>
    </location>
</feature>
<dbReference type="Proteomes" id="UP001178507">
    <property type="component" value="Unassembled WGS sequence"/>
</dbReference>
<comment type="caution">
    <text evidence="3">The sequence shown here is derived from an EMBL/GenBank/DDBJ whole genome shotgun (WGS) entry which is preliminary data.</text>
</comment>
<feature type="transmembrane region" description="Helical" evidence="1">
    <location>
        <begin position="103"/>
        <end position="121"/>
    </location>
</feature>
<proteinExistence type="predicted"/>
<gene>
    <name evidence="3" type="ORF">EVOR1521_LOCUS6486</name>
</gene>
<evidence type="ECO:0000256" key="1">
    <source>
        <dbReference type="SAM" id="Phobius"/>
    </source>
</evidence>
<feature type="transmembrane region" description="Helical" evidence="1">
    <location>
        <begin position="133"/>
        <end position="153"/>
    </location>
</feature>
<feature type="signal peptide" evidence="2">
    <location>
        <begin position="1"/>
        <end position="15"/>
    </location>
</feature>
<evidence type="ECO:0000313" key="4">
    <source>
        <dbReference type="Proteomes" id="UP001178507"/>
    </source>
</evidence>
<sequence>MRTSLCLLALGPVAAQRHWHGHSELQPDELSRELKAESPEAETLLRLRRAVPQRWPIWDTSHMEAFGHLLGARKFGPHATSAAHFEWPQRGLTSLEYLASAEWGFMAVVLAMLLTLDAVLLQSLPESRRSHVSVLLIWIAVALACCVEVWVCAGTEAGTTWLSGYLMEMLYSADHVFVMQMIFSSLDTPHRLMPKALYIAMMGSMGFRLIGFLGAPVNTRIFSWILGTVFVYAGISRLARRAGSCPDVTDSPAVRVLRTLLGERLGEFYDEDGEAILVDVKGKYRLSLLGV</sequence>
<keyword evidence="1" id="KW-1133">Transmembrane helix</keyword>
<keyword evidence="1" id="KW-0812">Transmembrane</keyword>
<protein>
    <submittedName>
        <fullName evidence="3">Uncharacterized protein</fullName>
    </submittedName>
</protein>
<accession>A0AA36HZW5</accession>
<feature type="chain" id="PRO_5041390397" evidence="2">
    <location>
        <begin position="16"/>
        <end position="291"/>
    </location>
</feature>